<name>A0ACD4B920_MICMQ</name>
<sequence>MSHPSALVADRVRSRLRAEGIDPSIDPEAAWRITHAEVRRHDDLALARGEALIDDEAACVREVMASLSGFGALQPLLDDPEIEEIWLNGSGHVHIAREGEAERTGLRLDDVAVRDLVERMLQSTGRRVDISQPFVDASLPDGSRLHVAIADVVRGSWAVNIRKFLPKYRSLDALAAQGMMPTDVAELLTTAMNDGRSVIVSGATHAGKTTMLGAMLASCAGTQRIVTVEETFELAVEGPDLVSLQGRQASLEGTGEITLRRLVKEALRMRPDRLVVGEVRDAEALDLVLALNTGVPGACTVHANSATEAIEKLTILPLLAGRNIDRAFIAPALAASIDLVVHCVRDRAGRRHVQEIIAPTGDIDEGKVRTRSVYRARTRQSDDFGRERGGLRPIEAAS</sequence>
<dbReference type="Proteomes" id="UP001060245">
    <property type="component" value="Chromosome"/>
</dbReference>
<proteinExistence type="predicted"/>
<keyword evidence="2" id="KW-1185">Reference proteome</keyword>
<evidence type="ECO:0000313" key="1">
    <source>
        <dbReference type="EMBL" id="UTT54220.1"/>
    </source>
</evidence>
<dbReference type="EMBL" id="CP101471">
    <property type="protein sequence ID" value="UTT54220.1"/>
    <property type="molecule type" value="Genomic_DNA"/>
</dbReference>
<gene>
    <name evidence="1" type="primary">tadA</name>
    <name evidence="1" type="ORF">NMQ05_06465</name>
</gene>
<organism evidence="1 2">
    <name type="scientific">Microbacterium maritypicum</name>
    <name type="common">Microbacterium liquefaciens</name>
    <dbReference type="NCBI Taxonomy" id="33918"/>
    <lineage>
        <taxon>Bacteria</taxon>
        <taxon>Bacillati</taxon>
        <taxon>Actinomycetota</taxon>
        <taxon>Actinomycetes</taxon>
        <taxon>Micrococcales</taxon>
        <taxon>Microbacteriaceae</taxon>
        <taxon>Microbacterium</taxon>
    </lineage>
</organism>
<evidence type="ECO:0000313" key="2">
    <source>
        <dbReference type="Proteomes" id="UP001060245"/>
    </source>
</evidence>
<accession>A0ACD4B920</accession>
<protein>
    <submittedName>
        <fullName evidence="1">Flp pilus assembly complex ATPase component TadA</fullName>
    </submittedName>
</protein>
<reference evidence="1" key="1">
    <citation type="submission" date="2022-07" db="EMBL/GenBank/DDBJ databases">
        <title>Complete genome of DND4.</title>
        <authorList>
            <person name="Cao G."/>
        </authorList>
    </citation>
    <scope>NUCLEOTIDE SEQUENCE</scope>
    <source>
        <strain evidence="1">DND4</strain>
    </source>
</reference>